<protein>
    <submittedName>
        <fullName evidence="3">Transglycosylase SLT domain-containing protein</fullName>
    </submittedName>
</protein>
<dbReference type="SUPFAM" id="SSF53955">
    <property type="entry name" value="Lysozyme-like"/>
    <property type="match status" value="1"/>
</dbReference>
<keyword evidence="4" id="KW-1185">Reference proteome</keyword>
<dbReference type="InterPro" id="IPR008258">
    <property type="entry name" value="Transglycosylase_SLT_dom_1"/>
</dbReference>
<evidence type="ECO:0000256" key="1">
    <source>
        <dbReference type="ARBA" id="ARBA00007734"/>
    </source>
</evidence>
<feature type="domain" description="Transglycosylase SLT" evidence="2">
    <location>
        <begin position="40"/>
        <end position="136"/>
    </location>
</feature>
<gene>
    <name evidence="3" type="ORF">NJU99_08875</name>
</gene>
<sequence length="175" mass="20832">MGCQSLSAALYDTRYDRDIKKSVKRYWSDFPKYRYWKAQLYQESRLKKNAISPVGAMGLAQFMPATKKQIWRELGYEKSISAFSTYHSIFAGAYYMRKLRNQWKWKRPILDRHYLGAASYNAGLGNILKAQKACNNARLYEDIIRCLPKITGHHSKETITYVKRIERWYQRLLRR</sequence>
<evidence type="ECO:0000259" key="2">
    <source>
        <dbReference type="Pfam" id="PF01464"/>
    </source>
</evidence>
<reference evidence="3" key="1">
    <citation type="submission" date="2022-07" db="EMBL/GenBank/DDBJ databases">
        <title>Arcobacter roscoffensis sp. nov., a marine bacterium isolated from coastal seawater collected from Roscoff, France.</title>
        <authorList>
            <person name="Pascual J."/>
            <person name="Lepeaux C."/>
            <person name="Methner A."/>
            <person name="Overmann J."/>
        </authorList>
    </citation>
    <scope>NUCLEOTIDE SEQUENCE</scope>
    <source>
        <strain evidence="3">ARW1-2F2</strain>
    </source>
</reference>
<dbReference type="Proteomes" id="UP001060012">
    <property type="component" value="Chromosome"/>
</dbReference>
<dbReference type="PANTHER" id="PTHR37423">
    <property type="entry name" value="SOLUBLE LYTIC MUREIN TRANSGLYCOSYLASE-RELATED"/>
    <property type="match status" value="1"/>
</dbReference>
<comment type="similarity">
    <text evidence="1">Belongs to the transglycosylase Slt family.</text>
</comment>
<proteinExistence type="inferred from homology"/>
<evidence type="ECO:0000313" key="3">
    <source>
        <dbReference type="EMBL" id="UTJ05380.1"/>
    </source>
</evidence>
<dbReference type="Pfam" id="PF01464">
    <property type="entry name" value="SLT"/>
    <property type="match status" value="1"/>
</dbReference>
<dbReference type="RefSeq" id="WP_254575561.1">
    <property type="nucleotide sequence ID" value="NZ_CP100595.1"/>
</dbReference>
<evidence type="ECO:0000313" key="4">
    <source>
        <dbReference type="Proteomes" id="UP001060012"/>
    </source>
</evidence>
<accession>A0ABY5E2L9</accession>
<dbReference type="InterPro" id="IPR023346">
    <property type="entry name" value="Lysozyme-like_dom_sf"/>
</dbReference>
<dbReference type="Gene3D" id="1.10.530.10">
    <property type="match status" value="1"/>
</dbReference>
<dbReference type="PANTHER" id="PTHR37423:SF2">
    <property type="entry name" value="MEMBRANE-BOUND LYTIC MUREIN TRANSGLYCOSYLASE C"/>
    <property type="match status" value="1"/>
</dbReference>
<organism evidence="3 4">
    <name type="scientific">Arcobacter roscoffensis</name>
    <dbReference type="NCBI Taxonomy" id="2961520"/>
    <lineage>
        <taxon>Bacteria</taxon>
        <taxon>Pseudomonadati</taxon>
        <taxon>Campylobacterota</taxon>
        <taxon>Epsilonproteobacteria</taxon>
        <taxon>Campylobacterales</taxon>
        <taxon>Arcobacteraceae</taxon>
        <taxon>Arcobacter</taxon>
    </lineage>
</organism>
<dbReference type="EMBL" id="CP100595">
    <property type="protein sequence ID" value="UTJ05380.1"/>
    <property type="molecule type" value="Genomic_DNA"/>
</dbReference>
<name>A0ABY5E2L9_9BACT</name>